<dbReference type="InterPro" id="IPR050464">
    <property type="entry name" value="Zeta_carotene_desat/Oxidored"/>
</dbReference>
<gene>
    <name evidence="2" type="ORF">HLB09_15330</name>
</gene>
<dbReference type="InterPro" id="IPR036188">
    <property type="entry name" value="FAD/NAD-bd_sf"/>
</dbReference>
<evidence type="ECO:0000313" key="2">
    <source>
        <dbReference type="EMBL" id="NNH24434.1"/>
    </source>
</evidence>
<dbReference type="AlphaFoldDB" id="A0A849BVM6"/>
<sequence length="221" mass="22190">MPTGGPGEAGPSHHVAPVVVVGAGISGLVAARELRRGGAEVLVLEAAERVGGVMSRGPVEVPGRSEPLVVDLGPESLLARRPEAVALLDELGLADEVEHPEAVPAAVASRGRLHDLPPGTTMGVPRSTAHLAGLLTPAEVARVAAEQRVAPLPADDVDVASWVAGRVGRAVVDRLVEPLLGGVYAGSASALSLRATVPALWDVAVRGEPLLRPGAAASGGG</sequence>
<dbReference type="PANTHER" id="PTHR42923">
    <property type="entry name" value="PROTOPORPHYRINOGEN OXIDASE"/>
    <property type="match status" value="1"/>
</dbReference>
<dbReference type="EMBL" id="JABEMA010000353">
    <property type="protein sequence ID" value="NNH24434.1"/>
    <property type="molecule type" value="Genomic_DNA"/>
</dbReference>
<dbReference type="RefSeq" id="WP_171204182.1">
    <property type="nucleotide sequence ID" value="NZ_JABEMA010000353.1"/>
</dbReference>
<dbReference type="GO" id="GO:0016491">
    <property type="term" value="F:oxidoreductase activity"/>
    <property type="evidence" value="ECO:0007669"/>
    <property type="project" value="InterPro"/>
</dbReference>
<dbReference type="PRINTS" id="PR00419">
    <property type="entry name" value="ADXRDTASE"/>
</dbReference>
<dbReference type="InterPro" id="IPR002937">
    <property type="entry name" value="Amino_oxidase"/>
</dbReference>
<name>A0A849BVM6_9ACTN</name>
<feature type="domain" description="Amine oxidase" evidence="1">
    <location>
        <begin position="25"/>
        <end position="213"/>
    </location>
</feature>
<accession>A0A849BVM6</accession>
<keyword evidence="3" id="KW-1185">Reference proteome</keyword>
<reference evidence="2 3" key="1">
    <citation type="submission" date="2020-05" db="EMBL/GenBank/DDBJ databases">
        <title>MicrobeNet Type strains.</title>
        <authorList>
            <person name="Nicholson A.C."/>
        </authorList>
    </citation>
    <scope>NUCLEOTIDE SEQUENCE [LARGE SCALE GENOMIC DNA]</scope>
    <source>
        <strain evidence="2 3">JCM 14547</strain>
    </source>
</reference>
<dbReference type="SUPFAM" id="SSF51905">
    <property type="entry name" value="FAD/NAD(P)-binding domain"/>
    <property type="match status" value="1"/>
</dbReference>
<evidence type="ECO:0000259" key="1">
    <source>
        <dbReference type="Pfam" id="PF01593"/>
    </source>
</evidence>
<organism evidence="2 3">
    <name type="scientific">Pseudokineococcus marinus</name>
    <dbReference type="NCBI Taxonomy" id="351215"/>
    <lineage>
        <taxon>Bacteria</taxon>
        <taxon>Bacillati</taxon>
        <taxon>Actinomycetota</taxon>
        <taxon>Actinomycetes</taxon>
        <taxon>Kineosporiales</taxon>
        <taxon>Kineosporiaceae</taxon>
        <taxon>Pseudokineococcus</taxon>
    </lineage>
</organism>
<comment type="caution">
    <text evidence="2">The sequence shown here is derived from an EMBL/GenBank/DDBJ whole genome shotgun (WGS) entry which is preliminary data.</text>
</comment>
<dbReference type="Proteomes" id="UP000555552">
    <property type="component" value="Unassembled WGS sequence"/>
</dbReference>
<feature type="non-terminal residue" evidence="2">
    <location>
        <position position="221"/>
    </location>
</feature>
<dbReference type="PANTHER" id="PTHR42923:SF3">
    <property type="entry name" value="PROTOPORPHYRINOGEN OXIDASE"/>
    <property type="match status" value="1"/>
</dbReference>
<dbReference type="Pfam" id="PF01593">
    <property type="entry name" value="Amino_oxidase"/>
    <property type="match status" value="1"/>
</dbReference>
<evidence type="ECO:0000313" key="3">
    <source>
        <dbReference type="Proteomes" id="UP000555552"/>
    </source>
</evidence>
<dbReference type="Gene3D" id="3.50.50.60">
    <property type="entry name" value="FAD/NAD(P)-binding domain"/>
    <property type="match status" value="1"/>
</dbReference>
<proteinExistence type="predicted"/>
<protein>
    <submittedName>
        <fullName evidence="2">NAD(P)-binding protein</fullName>
    </submittedName>
</protein>